<dbReference type="EMBL" id="MOOE01000002">
    <property type="protein sequence ID" value="KAK1537368.1"/>
    <property type="molecule type" value="Genomic_DNA"/>
</dbReference>
<evidence type="ECO:0000313" key="2">
    <source>
        <dbReference type="EMBL" id="KAK1537368.1"/>
    </source>
</evidence>
<comment type="caution">
    <text evidence="2">The sequence shown here is derived from an EMBL/GenBank/DDBJ whole genome shotgun (WGS) entry which is preliminary data.</text>
</comment>
<name>A0AAJ0E6N5_9PEZI</name>
<dbReference type="Proteomes" id="UP001240678">
    <property type="component" value="Unassembled WGS sequence"/>
</dbReference>
<sequence>MFISLFILLRVSNLERQCLTKFPALILDTETVLVGDFIHQQPMKTSLPRKTIQASSEGDCTISTLRPSSI</sequence>
<keyword evidence="3" id="KW-1185">Reference proteome</keyword>
<organism evidence="2 3">
    <name type="scientific">Colletotrichum costaricense</name>
    <dbReference type="NCBI Taxonomy" id="1209916"/>
    <lineage>
        <taxon>Eukaryota</taxon>
        <taxon>Fungi</taxon>
        <taxon>Dikarya</taxon>
        <taxon>Ascomycota</taxon>
        <taxon>Pezizomycotina</taxon>
        <taxon>Sordariomycetes</taxon>
        <taxon>Hypocreomycetidae</taxon>
        <taxon>Glomerellales</taxon>
        <taxon>Glomerellaceae</taxon>
        <taxon>Colletotrichum</taxon>
        <taxon>Colletotrichum acutatum species complex</taxon>
    </lineage>
</organism>
<dbReference type="AlphaFoldDB" id="A0AAJ0E6N5"/>
<protein>
    <submittedName>
        <fullName evidence="2">Uncharacterized protein</fullName>
    </submittedName>
</protein>
<gene>
    <name evidence="2" type="ORF">CCOS01_02688</name>
</gene>
<evidence type="ECO:0000313" key="3">
    <source>
        <dbReference type="Proteomes" id="UP001240678"/>
    </source>
</evidence>
<reference evidence="2 3" key="1">
    <citation type="submission" date="2016-10" db="EMBL/GenBank/DDBJ databases">
        <title>The genome sequence of Colletotrichum fioriniae PJ7.</title>
        <authorList>
            <person name="Baroncelli R."/>
        </authorList>
    </citation>
    <scope>NUCLEOTIDE SEQUENCE [LARGE SCALE GENOMIC DNA]</scope>
    <source>
        <strain evidence="2 3">IMI 309622</strain>
    </source>
</reference>
<dbReference type="RefSeq" id="XP_060319526.1">
    <property type="nucleotide sequence ID" value="XM_060450876.1"/>
</dbReference>
<feature type="chain" id="PRO_5042607462" evidence="1">
    <location>
        <begin position="17"/>
        <end position="70"/>
    </location>
</feature>
<accession>A0AAJ0E6N5</accession>
<feature type="signal peptide" evidence="1">
    <location>
        <begin position="1"/>
        <end position="16"/>
    </location>
</feature>
<proteinExistence type="predicted"/>
<dbReference type="GeneID" id="85334423"/>
<keyword evidence="1" id="KW-0732">Signal</keyword>
<evidence type="ECO:0000256" key="1">
    <source>
        <dbReference type="SAM" id="SignalP"/>
    </source>
</evidence>